<comment type="caution">
    <text evidence="1">The sequence shown here is derived from an EMBL/GenBank/DDBJ whole genome shotgun (WGS) entry which is preliminary data.</text>
</comment>
<evidence type="ECO:0000313" key="2">
    <source>
        <dbReference type="Proteomes" id="UP000001340"/>
    </source>
</evidence>
<evidence type="ECO:0000313" key="1">
    <source>
        <dbReference type="EMBL" id="EKR56078.1"/>
    </source>
</evidence>
<dbReference type="Proteomes" id="UP000001340">
    <property type="component" value="Unassembled WGS sequence"/>
</dbReference>
<protein>
    <submittedName>
        <fullName evidence="1">Uncharacterized protein</fullName>
    </submittedName>
</protein>
<sequence>MNRIPALVTEFRYFIILVLNRIELLKNEFSILFLFHEIFD</sequence>
<organism evidence="1 2">
    <name type="scientific">Leptospira interrogans str. UI 12758</name>
    <dbReference type="NCBI Taxonomy" id="1049938"/>
    <lineage>
        <taxon>Bacteria</taxon>
        <taxon>Pseudomonadati</taxon>
        <taxon>Spirochaetota</taxon>
        <taxon>Spirochaetia</taxon>
        <taxon>Leptospirales</taxon>
        <taxon>Leptospiraceae</taxon>
        <taxon>Leptospira</taxon>
    </lineage>
</organism>
<proteinExistence type="predicted"/>
<dbReference type="EMBL" id="AHNR02000023">
    <property type="protein sequence ID" value="EKR56078.1"/>
    <property type="molecule type" value="Genomic_DNA"/>
</dbReference>
<reference evidence="1 2" key="1">
    <citation type="submission" date="2012-10" db="EMBL/GenBank/DDBJ databases">
        <authorList>
            <person name="Harkins D.M."/>
            <person name="Durkin A.S."/>
            <person name="Brinkac L.M."/>
            <person name="Haft D.H."/>
            <person name="Selengut J.D."/>
            <person name="Sanka R."/>
            <person name="DePew J."/>
            <person name="Purushe J."/>
            <person name="Chanthongthip A."/>
            <person name="Lattana O."/>
            <person name="Phetsouvanh R."/>
            <person name="Newton P.N."/>
            <person name="Vinetz J.M."/>
            <person name="Sutton G.G."/>
            <person name="Nierman W.C."/>
            <person name="Fouts D.E."/>
        </authorList>
    </citation>
    <scope>NUCLEOTIDE SEQUENCE [LARGE SCALE GENOMIC DNA]</scope>
    <source>
        <strain evidence="1 2">UI 12758</strain>
    </source>
</reference>
<name>A0A0E2D7N2_LEPIR</name>
<dbReference type="AlphaFoldDB" id="A0A0E2D7N2"/>
<gene>
    <name evidence="1" type="ORF">LEP1GSC105_4758</name>
</gene>
<accession>A0A0E2D7N2</accession>